<organism evidence="12 13">
    <name type="scientific">Tigriopus californicus</name>
    <name type="common">Marine copepod</name>
    <dbReference type="NCBI Taxonomy" id="6832"/>
    <lineage>
        <taxon>Eukaryota</taxon>
        <taxon>Metazoa</taxon>
        <taxon>Ecdysozoa</taxon>
        <taxon>Arthropoda</taxon>
        <taxon>Crustacea</taxon>
        <taxon>Multicrustacea</taxon>
        <taxon>Hexanauplia</taxon>
        <taxon>Copepoda</taxon>
        <taxon>Harpacticoida</taxon>
        <taxon>Harpacticidae</taxon>
        <taxon>Tigriopus</taxon>
    </lineage>
</organism>
<keyword evidence="13" id="KW-1185">Reference proteome</keyword>
<dbReference type="SUPFAM" id="SSF57903">
    <property type="entry name" value="FYVE/PHD zinc finger"/>
    <property type="match status" value="1"/>
</dbReference>
<feature type="region of interest" description="Disordered" evidence="9">
    <location>
        <begin position="407"/>
        <end position="430"/>
    </location>
</feature>
<dbReference type="InterPro" id="IPR017956">
    <property type="entry name" value="AT_hook_DNA-bd_motif"/>
</dbReference>
<feature type="region of interest" description="Disordered" evidence="9">
    <location>
        <begin position="2231"/>
        <end position="2326"/>
    </location>
</feature>
<feature type="compositionally biased region" description="Low complexity" evidence="9">
    <location>
        <begin position="987"/>
        <end position="1005"/>
    </location>
</feature>
<feature type="compositionally biased region" description="Polar residues" evidence="9">
    <location>
        <begin position="2054"/>
        <end position="2071"/>
    </location>
</feature>
<feature type="compositionally biased region" description="Basic and acidic residues" evidence="9">
    <location>
        <begin position="918"/>
        <end position="930"/>
    </location>
</feature>
<feature type="region of interest" description="Disordered" evidence="9">
    <location>
        <begin position="49"/>
        <end position="70"/>
    </location>
</feature>
<dbReference type="GO" id="GO:0008270">
    <property type="term" value="F:zinc ion binding"/>
    <property type="evidence" value="ECO:0007669"/>
    <property type="project" value="UniProtKB-KW"/>
</dbReference>
<feature type="region of interest" description="Disordered" evidence="9">
    <location>
        <begin position="1736"/>
        <end position="1922"/>
    </location>
</feature>
<dbReference type="PROSITE" id="PS50016">
    <property type="entry name" value="ZF_PHD_2"/>
    <property type="match status" value="1"/>
</dbReference>
<dbReference type="PANTHER" id="PTHR13793:SF160">
    <property type="entry name" value="PHD FINGER PROTEIN RHINOCEROS"/>
    <property type="match status" value="1"/>
</dbReference>
<feature type="compositionally biased region" description="Acidic residues" evidence="9">
    <location>
        <begin position="1857"/>
        <end position="1867"/>
    </location>
</feature>
<feature type="compositionally biased region" description="Basic residues" evidence="9">
    <location>
        <begin position="2463"/>
        <end position="2473"/>
    </location>
</feature>
<reference evidence="12 13" key="1">
    <citation type="journal article" date="2018" name="Nat. Ecol. Evol.">
        <title>Genomic signatures of mitonuclear coevolution across populations of Tigriopus californicus.</title>
        <authorList>
            <person name="Barreto F.S."/>
            <person name="Watson E.T."/>
            <person name="Lima T.G."/>
            <person name="Willett C.S."/>
            <person name="Edmands S."/>
            <person name="Li W."/>
            <person name="Burton R.S."/>
        </authorList>
    </citation>
    <scope>NUCLEOTIDE SEQUENCE [LARGE SCALE GENOMIC DNA]</scope>
    <source>
        <strain evidence="12 13">San Diego</strain>
    </source>
</reference>
<feature type="compositionally biased region" description="Polar residues" evidence="9">
    <location>
        <begin position="1687"/>
        <end position="1698"/>
    </location>
</feature>
<dbReference type="InterPro" id="IPR019786">
    <property type="entry name" value="Zinc_finger_PHD-type_CS"/>
</dbReference>
<feature type="domain" description="PHD-type" evidence="10">
    <location>
        <begin position="237"/>
        <end position="287"/>
    </location>
</feature>
<feature type="compositionally biased region" description="Basic and acidic residues" evidence="9">
    <location>
        <begin position="1769"/>
        <end position="1793"/>
    </location>
</feature>
<feature type="region of interest" description="Disordered" evidence="9">
    <location>
        <begin position="884"/>
        <end position="1031"/>
    </location>
</feature>
<feature type="compositionally biased region" description="Low complexity" evidence="9">
    <location>
        <begin position="2039"/>
        <end position="2050"/>
    </location>
</feature>
<evidence type="ECO:0000256" key="8">
    <source>
        <dbReference type="PROSITE-ProRule" id="PRU00146"/>
    </source>
</evidence>
<feature type="region of interest" description="Disordered" evidence="9">
    <location>
        <begin position="1044"/>
        <end position="1465"/>
    </location>
</feature>
<feature type="compositionally biased region" description="Low complexity" evidence="9">
    <location>
        <begin position="1360"/>
        <end position="1377"/>
    </location>
</feature>
<feature type="compositionally biased region" description="Basic and acidic residues" evidence="9">
    <location>
        <begin position="2437"/>
        <end position="2462"/>
    </location>
</feature>
<dbReference type="PROSITE" id="PS51805">
    <property type="entry name" value="EPHD"/>
    <property type="match status" value="1"/>
</dbReference>
<protein>
    <recommendedName>
        <fullName evidence="7">PHD finger protein rhinoceros</fullName>
    </recommendedName>
</protein>
<feature type="compositionally biased region" description="Low complexity" evidence="9">
    <location>
        <begin position="1219"/>
        <end position="1238"/>
    </location>
</feature>
<evidence type="ECO:0000259" key="11">
    <source>
        <dbReference type="PROSITE" id="PS51805"/>
    </source>
</evidence>
<feature type="compositionally biased region" description="Basic residues" evidence="9">
    <location>
        <begin position="941"/>
        <end position="951"/>
    </location>
</feature>
<dbReference type="Proteomes" id="UP000318571">
    <property type="component" value="Chromosome 3"/>
</dbReference>
<feature type="compositionally biased region" description="Low complexity" evidence="9">
    <location>
        <begin position="742"/>
        <end position="760"/>
    </location>
</feature>
<evidence type="ECO:0000256" key="5">
    <source>
        <dbReference type="ARBA" id="ARBA00038371"/>
    </source>
</evidence>
<feature type="region of interest" description="Disordered" evidence="9">
    <location>
        <begin position="1614"/>
        <end position="1719"/>
    </location>
</feature>
<dbReference type="FunFam" id="3.30.40.10:FF:000030">
    <property type="entry name" value="Protein Jade-1 isoform 1"/>
    <property type="match status" value="1"/>
</dbReference>
<dbReference type="GO" id="GO:0006357">
    <property type="term" value="P:regulation of transcription by RNA polymerase II"/>
    <property type="evidence" value="ECO:0007669"/>
    <property type="project" value="TreeGrafter"/>
</dbReference>
<dbReference type="EMBL" id="VCGU01000007">
    <property type="protein sequence ID" value="TRY73584.1"/>
    <property type="molecule type" value="Genomic_DNA"/>
</dbReference>
<evidence type="ECO:0000256" key="7">
    <source>
        <dbReference type="ARBA" id="ARBA00068706"/>
    </source>
</evidence>
<feature type="compositionally biased region" description="Low complexity" evidence="9">
    <location>
        <begin position="1088"/>
        <end position="1115"/>
    </location>
</feature>
<dbReference type="InterPro" id="IPR019542">
    <property type="entry name" value="Enhancer_polycomb-like_N"/>
</dbReference>
<feature type="compositionally biased region" description="Basic and acidic residues" evidence="9">
    <location>
        <begin position="1243"/>
        <end position="1252"/>
    </location>
</feature>
<dbReference type="FunFam" id="3.30.40.10:FF:000004">
    <property type="entry name" value="Jade family PHD finger 2"/>
    <property type="match status" value="1"/>
</dbReference>
<keyword evidence="2" id="KW-0677">Repeat</keyword>
<feature type="compositionally biased region" description="Low complexity" evidence="9">
    <location>
        <begin position="1699"/>
        <end position="1719"/>
    </location>
</feature>
<accession>A0A553P7C1</accession>
<feature type="compositionally biased region" description="Basic and acidic residues" evidence="9">
    <location>
        <begin position="2264"/>
        <end position="2279"/>
    </location>
</feature>
<sequence length="2616" mass="286874">VRPRRLRWTLRPLGLALEPSSLDESLPALARAFAPAWKHGIHRSASHLSLDGAKEGGSGGAQTNGPLRPYSPVAETLFRKDLISAMKLPDNEPLTSDDYWIVTDTWKQEWEKGVQVPVKPENLPEPRVSTIDHPPHSANRFQFPRKLLCMNRSGVYTPETHQITPMALRAEQVCSYDLDDMDQRWMSAFNGERALMGSTTINELEMEKTMEELERQCFDKIHSTLKSNEEADEQDDSVICDVCRSPDSEDANEMVFCDQCNICVHQACYGITSIPSGQWHCRTCSLGIKPKCELCPNRGGAMKATKTGQKWAHVSCALWIPEVSIGCVEKMEPITKISSIPASRWNLICVLCKEKVGSCIQCSVKTCKIAYHVTCAFKRGLEMRAIIEDENAEDGVKLRSYCQKHSLNQKRRDSEDSDDDEKGKKKHLTAEERSALRREKIFKIEAEFYKQVDLKVAVRNLDLDSDIVDFIYRYWLLKRKANGNKALLVVRSEGRDLLSTNQETEREKMKKFVALRQDLERVRNLCYMVSRREKLQRSFVKLREQILAKQLALLADENCASHMSLIEMSAVLEANHGPNVYDRVFSQPEAETHTENDFEVIISRISGEIAENSAQIRRDNPYRKGASGVTGAESGESLSYKRMFSDMSASETDDVLHPSSSNLKKRKSKEKYSKSNHRLTTTNSSVTSSSAKRGSSTTSKITKKTSTTMSNSSIRKKSSSRVRSSDSSMSETDHDKLKKAGRSTTSSTTASSSTKQNSKKSSAKENKKSSKSIFSESESDTDSKSRPNPPVFRTKGAMKDFSVEGVARGRKPNNSKVSDLPKKSSIGSAKLAKKKPLVKSSSDNRMIESGLSASDDSLDDVGRTSQQEIDDVMNVLIVPERAAARKAAAKLKQDRPAGSAPLTEGERKAAKKASAYLKESDQKTLNREDAIFEVPEPGKFPNKKSPGRPRKKDFLPPMSERLRLSDSDSDLEEPFPVRSPRGKVSRGRGPSSAPKSPRKSSGPKATSRAPKKEKALSSRAEAFLSQRESQLDDIFEQCGFATKKLKKDSDSKEQSSEATPEVGKASTNTPLTEQPNQQPTLSPPPPLTTSVATKDSSSRSSSSGSSSGSSSSSSSSEDEEKSSRVRPSEEFKSPTTKQRGNGDHLLSPSRAGDKHSPTMVQPATDNTDTVNLPESRALTPKAVSVGNRTPNSSGGGRVPATPEQIPEFAHDDPKKRPVSAASSTFSPPRSPFPSDSHSTSLRGDLKESEMDRPPPTPGAGLLFQASGRNGSAAKGKYADDFATAPSPYSRGIPSPGSPDNEIIRENRVPPEHPDDPAFQSTEQECASAKSLSETDPTPVTLNNRQKQTDDSGFDSDEKAAQQNQQQASDQFNQQLQSPNDLHNDKTASPQVHKHLNNQEKRPVGSTPLGTLPSHQRSGSTSLANAHTSSDQRHWKQFGPEGAIQGHPHQLHGQPDPRSPGADANNWLNEMTQSAQKEALYSYMLDMQRKMSTTNAYSQNSQSQYAVIEQMKEIYGKGIDNFDLLSQLQQSYHNPQYFQYMQQHMQQMQMYGGSAEMQVIEQIIQQQGWSSQSSSAWLGQDPMSKMMAMNPQQLQQQSSQHQQHHNLQLSQATVKLGHHSSSPSISKSSTSHPQPHHHQGLQQQHQPQPQHPSAQNAHHQSMLSHHSQQHFFPSDSSSSGLHPGQYGNKVQTNSTSSHHAPSAQGATASASSTSSSSSSSVTANLLDSVAAVSKLPVWKPDSERDSEISSPPQKTPDHNRMSSASVSGEKAPELIRRSSSDRDRSFESLVKRVESSPSQKEPPLRTRLLDISKFSNSTGAPSQGLNSFTPTTPAYSETRESQQSMSDYDYDDTKGGVDYDDFEGEDDDYRPCAKSRGKAQTPSTAGVASGARRSRGRGRPRGSASSRGKGRGRTKMKTVSIDSEALEKVHKTVAGTDYDFENEFEDDFGDRKEPDLSLQALREQTKRQNAILDAQKIDDHSSGVNEYGFSEFDNIIPSSKTRPKPEPSTVVSYNSDHLKDEPKPSVKTKPSADDSGQDTLAAMAAELEASAPPIKSQSNVTVKSDTNSFSDRTNFDGEDSLKTDPDLKKHNEKIESNVVVKSKEVKPTLSSSTKNNVPPVSVVTTSPKKGSRIDSLADRLLGASKSSSADLGNGDKKLRDGVPASDLDTIFGPPVPLDMSTSSESKKPSESLTTSVTVGFGTSTSTSSVVTKQPSIVNEQLSELDLLKKELDSQMAASRSSTTSDDVPRVVHGPKKKALNAAGYKKHEDNSSSSSNDHRSQHLKMKFKVQSGAERVANTPDPVSIPIASAGDTNAQSNFSSASSYNPKPMMRKKVLLNHYYGKEIYPEIPNGPVPQPPAVQEEHQPAVRNIIKMPKAVASVTSVPTRADYQPQLEANLERKRKRDKGLESSNKSNDRDNDKGKGDKGGKKKRGRGSKQHTDDDYKPKSVKVETGKAQNEDGKEKARKTRGKPPKKCLAESPPHDEDSGDLKAANMKYAEQIMASFDADEPSKGKKEAAKRGRKRKKKDEPGLGGGGPTGTKTPRLVIKFSKDGSKEGTPAPNSPLDAHDDLNKRNGGGLSAFDFEDDPLMVDGNVEMESLDAPRSSSAKIPKIKIKL</sequence>
<dbReference type="PANTHER" id="PTHR13793">
    <property type="entry name" value="PHD FINGER PROTEINS"/>
    <property type="match status" value="1"/>
</dbReference>
<feature type="compositionally biased region" description="Low complexity" evidence="9">
    <location>
        <begin position="721"/>
        <end position="730"/>
    </location>
</feature>
<keyword evidence="1" id="KW-0479">Metal-binding</keyword>
<feature type="compositionally biased region" description="Basic residues" evidence="9">
    <location>
        <begin position="2427"/>
        <end position="2436"/>
    </location>
</feature>
<evidence type="ECO:0000256" key="4">
    <source>
        <dbReference type="ARBA" id="ARBA00022833"/>
    </source>
</evidence>
<dbReference type="GO" id="GO:0003677">
    <property type="term" value="F:DNA binding"/>
    <property type="evidence" value="ECO:0007669"/>
    <property type="project" value="InterPro"/>
</dbReference>
<dbReference type="CDD" id="cd15573">
    <property type="entry name" value="PHD_JADE"/>
    <property type="match status" value="1"/>
</dbReference>
<dbReference type="InterPro" id="IPR050701">
    <property type="entry name" value="Histone_Mod_Regulator"/>
</dbReference>
<dbReference type="Gene3D" id="3.30.40.10">
    <property type="entry name" value="Zinc/RING finger domain, C3HC4 (zinc finger)"/>
    <property type="match status" value="2"/>
</dbReference>
<proteinExistence type="inferred from homology"/>
<feature type="compositionally biased region" description="Basic and acidic residues" evidence="9">
    <location>
        <begin position="1121"/>
        <end position="1132"/>
    </location>
</feature>
<evidence type="ECO:0000256" key="6">
    <source>
        <dbReference type="ARBA" id="ARBA00055261"/>
    </source>
</evidence>
<dbReference type="SMART" id="SM00249">
    <property type="entry name" value="PHD"/>
    <property type="match status" value="2"/>
</dbReference>
<dbReference type="SMART" id="SM00384">
    <property type="entry name" value="AT_hook"/>
    <property type="match status" value="3"/>
</dbReference>
<keyword evidence="4" id="KW-0862">Zinc</keyword>
<comment type="function">
    <text evidence="6">May function as a negative regulator of the EGFR/Ras/MAPK signaling pathway during eye development.</text>
</comment>
<feature type="compositionally biased region" description="Polar residues" evidence="9">
    <location>
        <begin position="1812"/>
        <end position="1845"/>
    </location>
</feature>
<name>A0A553P7C1_TIGCA</name>
<evidence type="ECO:0000256" key="2">
    <source>
        <dbReference type="ARBA" id="ARBA00022737"/>
    </source>
</evidence>
<feature type="region of interest" description="Disordered" evidence="9">
    <location>
        <begin position="649"/>
        <end position="865"/>
    </location>
</feature>
<dbReference type="Pfam" id="PF13832">
    <property type="entry name" value="zf-HC5HC2H_2"/>
    <property type="match status" value="1"/>
</dbReference>
<dbReference type="InterPro" id="IPR034732">
    <property type="entry name" value="EPHD"/>
</dbReference>
<feature type="compositionally biased region" description="Polar residues" evidence="9">
    <location>
        <begin position="1158"/>
        <end position="1172"/>
    </location>
</feature>
<feature type="compositionally biased region" description="Polar residues" evidence="9">
    <location>
        <begin position="1412"/>
        <end position="1428"/>
    </location>
</feature>
<keyword evidence="3 8" id="KW-0863">Zinc-finger</keyword>
<feature type="compositionally biased region" description="Polar residues" evidence="9">
    <location>
        <begin position="2310"/>
        <end position="2325"/>
    </location>
</feature>
<evidence type="ECO:0000259" key="10">
    <source>
        <dbReference type="PROSITE" id="PS50016"/>
    </source>
</evidence>
<evidence type="ECO:0000256" key="9">
    <source>
        <dbReference type="SAM" id="MobiDB-lite"/>
    </source>
</evidence>
<dbReference type="Pfam" id="PF10513">
    <property type="entry name" value="EPL1"/>
    <property type="match status" value="1"/>
</dbReference>
<dbReference type="STRING" id="6832.A0A553P7C1"/>
<feature type="region of interest" description="Disordered" evidence="9">
    <location>
        <begin position="2348"/>
        <end position="2367"/>
    </location>
</feature>
<dbReference type="Pfam" id="PF13831">
    <property type="entry name" value="PHD_2"/>
    <property type="match status" value="1"/>
</dbReference>
<dbReference type="InterPro" id="IPR019787">
    <property type="entry name" value="Znf_PHD-finger"/>
</dbReference>
<feature type="compositionally biased region" description="Low complexity" evidence="9">
    <location>
        <begin position="2109"/>
        <end position="2127"/>
    </location>
</feature>
<feature type="compositionally biased region" description="Basic and acidic residues" evidence="9">
    <location>
        <begin position="2072"/>
        <end position="2105"/>
    </location>
</feature>
<comment type="caution">
    <text evidence="12">The sequence shown here is derived from an EMBL/GenBank/DDBJ whole genome shotgun (WGS) entry which is preliminary data.</text>
</comment>
<evidence type="ECO:0000313" key="13">
    <source>
        <dbReference type="Proteomes" id="UP000318571"/>
    </source>
</evidence>
<comment type="similarity">
    <text evidence="5">Belongs to the JADE family.</text>
</comment>
<evidence type="ECO:0000256" key="1">
    <source>
        <dbReference type="ARBA" id="ARBA00022723"/>
    </source>
</evidence>
<dbReference type="CDD" id="cd15707">
    <property type="entry name" value="ePHD_RNO"/>
    <property type="match status" value="1"/>
</dbReference>
<feature type="region of interest" description="Disordered" evidence="9">
    <location>
        <begin position="1979"/>
        <end position="2216"/>
    </location>
</feature>
<dbReference type="PROSITE" id="PS01359">
    <property type="entry name" value="ZF_PHD_1"/>
    <property type="match status" value="1"/>
</dbReference>
<feature type="region of interest" description="Disordered" evidence="9">
    <location>
        <begin position="2379"/>
        <end position="2616"/>
    </location>
</feature>
<feature type="domain" description="PHD-type" evidence="11">
    <location>
        <begin position="289"/>
        <end position="406"/>
    </location>
</feature>
<feature type="compositionally biased region" description="Low complexity" evidence="9">
    <location>
        <begin position="1618"/>
        <end position="1632"/>
    </location>
</feature>
<dbReference type="OMA" id="DENCASH"/>
<feature type="compositionally biased region" description="Basic and acidic residues" evidence="9">
    <location>
        <begin position="2508"/>
        <end position="2518"/>
    </location>
</feature>
<evidence type="ECO:0000256" key="3">
    <source>
        <dbReference type="ARBA" id="ARBA00022771"/>
    </source>
</evidence>
<feature type="compositionally biased region" description="Basic residues" evidence="9">
    <location>
        <begin position="663"/>
        <end position="677"/>
    </location>
</feature>
<feature type="non-terminal residue" evidence="12">
    <location>
        <position position="1"/>
    </location>
</feature>
<feature type="compositionally biased region" description="Basic and acidic residues" evidence="9">
    <location>
        <begin position="2413"/>
        <end position="2426"/>
    </location>
</feature>
<feature type="compositionally biased region" description="Low complexity" evidence="9">
    <location>
        <begin position="2189"/>
        <end position="2210"/>
    </location>
</feature>
<dbReference type="InterPro" id="IPR001965">
    <property type="entry name" value="Znf_PHD"/>
</dbReference>
<gene>
    <name evidence="12" type="ORF">TCAL_03368</name>
</gene>
<feature type="compositionally biased region" description="Basic and acidic residues" evidence="9">
    <location>
        <begin position="1301"/>
        <end position="1315"/>
    </location>
</feature>
<evidence type="ECO:0000313" key="12">
    <source>
        <dbReference type="EMBL" id="TRY73584.1"/>
    </source>
</evidence>
<feature type="compositionally biased region" description="Polar residues" evidence="9">
    <location>
        <begin position="1318"/>
        <end position="1345"/>
    </location>
</feature>
<dbReference type="InterPro" id="IPR011011">
    <property type="entry name" value="Znf_FYVE_PHD"/>
</dbReference>
<feature type="compositionally biased region" description="Low complexity" evidence="9">
    <location>
        <begin position="1639"/>
        <end position="1669"/>
    </location>
</feature>
<dbReference type="InterPro" id="IPR013083">
    <property type="entry name" value="Znf_RING/FYVE/PHD"/>
</dbReference>
<feature type="compositionally biased region" description="Polar residues" evidence="9">
    <location>
        <begin position="2234"/>
        <end position="2244"/>
    </location>
</feature>
<feature type="compositionally biased region" description="Low complexity" evidence="9">
    <location>
        <begin position="680"/>
        <end position="713"/>
    </location>
</feature>